<accession>A0AA45UT87</accession>
<gene>
    <name evidence="1" type="ORF">ANAPC1_00880</name>
</gene>
<name>A0AA45UT87_ANAPH</name>
<protein>
    <submittedName>
        <fullName evidence="1">Uncharacterized protein</fullName>
    </submittedName>
</protein>
<evidence type="ECO:0000313" key="2">
    <source>
        <dbReference type="Proteomes" id="UP000078419"/>
    </source>
</evidence>
<sequence length="37" mass="4167">MRENALLEQAEAIPGLLLPTKTRKITPEFVREEVACV</sequence>
<dbReference type="EMBL" id="FLLR01000038">
    <property type="protein sequence ID" value="SBO14521.1"/>
    <property type="molecule type" value="Genomic_DNA"/>
</dbReference>
<dbReference type="AlphaFoldDB" id="A0AA45UT87"/>
<reference evidence="2" key="1">
    <citation type="submission" date="2016-03" db="EMBL/GenBank/DDBJ databases">
        <authorList>
            <person name="Loux Valentin"/>
        </authorList>
    </citation>
    <scope>NUCLEOTIDE SEQUENCE [LARGE SCALE GENOMIC DNA]</scope>
    <source>
        <strain evidence="2">C1</strain>
    </source>
</reference>
<evidence type="ECO:0000313" key="1">
    <source>
        <dbReference type="EMBL" id="SBO14521.1"/>
    </source>
</evidence>
<comment type="caution">
    <text evidence="1">The sequence shown here is derived from an EMBL/GenBank/DDBJ whole genome shotgun (WGS) entry which is preliminary data.</text>
</comment>
<organism evidence="1 2">
    <name type="scientific">Anaplasma phagocytophilum</name>
    <name type="common">Ehrlichia phagocytophila</name>
    <dbReference type="NCBI Taxonomy" id="948"/>
    <lineage>
        <taxon>Bacteria</taxon>
        <taxon>Pseudomonadati</taxon>
        <taxon>Pseudomonadota</taxon>
        <taxon>Alphaproteobacteria</taxon>
        <taxon>Rickettsiales</taxon>
        <taxon>Anaplasmataceae</taxon>
        <taxon>Anaplasma</taxon>
        <taxon>phagocytophilum group</taxon>
    </lineage>
</organism>
<dbReference type="Proteomes" id="UP000078419">
    <property type="component" value="Unassembled WGS sequence"/>
</dbReference>
<proteinExistence type="predicted"/>